<sequence length="168" mass="18076">MLSPAIPATGIALLRFGTPVSPRWLLKQGRYNEAQQLLRKVFGPGARLSDLPEEMTPLPARALVCSGYLGRLAFIIAFWTCSIIPLFAIYAFGPTLFDALHLDGALSNVGEAGINVLFLLGTLAGLAVINRIGRRKLLLLIHFHPEFAGQAAGVGGEWCARGAPRADR</sequence>
<feature type="transmembrane region" description="Helical" evidence="5">
    <location>
        <begin position="112"/>
        <end position="129"/>
    </location>
</feature>
<reference evidence="6 7" key="1">
    <citation type="journal article" date="2020" name="Int. J. Syst. Evol. Microbiol.">
        <title>Reclassification of Streptomyces castelarensis and Streptomyces sporoclivatus as later heterotypic synonyms of Streptomyces antimycoticus.</title>
        <authorList>
            <person name="Komaki H."/>
            <person name="Tamura T."/>
        </authorList>
    </citation>
    <scope>NUCLEOTIDE SEQUENCE [LARGE SCALE GENOMIC DNA]</scope>
    <source>
        <strain evidence="6 7">NBRC 13459</strain>
    </source>
</reference>
<dbReference type="InterPro" id="IPR005828">
    <property type="entry name" value="MFS_sugar_transport-like"/>
</dbReference>
<keyword evidence="3 5" id="KW-1133">Transmembrane helix</keyword>
<comment type="caution">
    <text evidence="6">The sequence shown here is derived from an EMBL/GenBank/DDBJ whole genome shotgun (WGS) entry which is preliminary data.</text>
</comment>
<accession>A0A4D4KNE1</accession>
<dbReference type="GO" id="GO:0022857">
    <property type="term" value="F:transmembrane transporter activity"/>
    <property type="evidence" value="ECO:0007669"/>
    <property type="project" value="InterPro"/>
</dbReference>
<dbReference type="OrthoDB" id="9787026at2"/>
<comment type="subcellular location">
    <subcellularLocation>
        <location evidence="1">Membrane</location>
    </subcellularLocation>
</comment>
<dbReference type="EMBL" id="BJHW01000001">
    <property type="protein sequence ID" value="GDY50182.1"/>
    <property type="molecule type" value="Genomic_DNA"/>
</dbReference>
<evidence type="ECO:0000256" key="2">
    <source>
        <dbReference type="ARBA" id="ARBA00022692"/>
    </source>
</evidence>
<feature type="transmembrane region" description="Helical" evidence="5">
    <location>
        <begin position="68"/>
        <end position="92"/>
    </location>
</feature>
<keyword evidence="7" id="KW-1185">Reference proteome</keyword>
<evidence type="ECO:0000256" key="1">
    <source>
        <dbReference type="ARBA" id="ARBA00004370"/>
    </source>
</evidence>
<dbReference type="AlphaFoldDB" id="A0A4D4KNE1"/>
<evidence type="ECO:0000313" key="7">
    <source>
        <dbReference type="Proteomes" id="UP000301309"/>
    </source>
</evidence>
<gene>
    <name evidence="6" type="ORF">SVIO_008050</name>
</gene>
<dbReference type="Gene3D" id="1.20.1250.20">
    <property type="entry name" value="MFS general substrate transporter like domains"/>
    <property type="match status" value="1"/>
</dbReference>
<dbReference type="SUPFAM" id="SSF103473">
    <property type="entry name" value="MFS general substrate transporter"/>
    <property type="match status" value="1"/>
</dbReference>
<keyword evidence="4 5" id="KW-0472">Membrane</keyword>
<evidence type="ECO:0000256" key="3">
    <source>
        <dbReference type="ARBA" id="ARBA00022989"/>
    </source>
</evidence>
<proteinExistence type="predicted"/>
<dbReference type="InterPro" id="IPR036259">
    <property type="entry name" value="MFS_trans_sf"/>
</dbReference>
<name>A0A4D4KNE1_STRVO</name>
<dbReference type="GO" id="GO:0016020">
    <property type="term" value="C:membrane"/>
    <property type="evidence" value="ECO:0007669"/>
    <property type="project" value="UniProtKB-SubCell"/>
</dbReference>
<evidence type="ECO:0000256" key="4">
    <source>
        <dbReference type="ARBA" id="ARBA00023136"/>
    </source>
</evidence>
<evidence type="ECO:0008006" key="8">
    <source>
        <dbReference type="Google" id="ProtNLM"/>
    </source>
</evidence>
<evidence type="ECO:0000256" key="5">
    <source>
        <dbReference type="SAM" id="Phobius"/>
    </source>
</evidence>
<keyword evidence="2 5" id="KW-0812">Transmembrane</keyword>
<organism evidence="6 7">
    <name type="scientific">Streptomyces violaceusniger</name>
    <dbReference type="NCBI Taxonomy" id="68280"/>
    <lineage>
        <taxon>Bacteria</taxon>
        <taxon>Bacillati</taxon>
        <taxon>Actinomycetota</taxon>
        <taxon>Actinomycetes</taxon>
        <taxon>Kitasatosporales</taxon>
        <taxon>Streptomycetaceae</taxon>
        <taxon>Streptomyces</taxon>
        <taxon>Streptomyces violaceusniger group</taxon>
    </lineage>
</organism>
<dbReference type="Pfam" id="PF00083">
    <property type="entry name" value="Sugar_tr"/>
    <property type="match status" value="1"/>
</dbReference>
<dbReference type="Proteomes" id="UP000301309">
    <property type="component" value="Unassembled WGS sequence"/>
</dbReference>
<protein>
    <recommendedName>
        <fullName evidence="8">Major facilitator superfamily (MFS) profile domain-containing protein</fullName>
    </recommendedName>
</protein>
<evidence type="ECO:0000313" key="6">
    <source>
        <dbReference type="EMBL" id="GDY50182.1"/>
    </source>
</evidence>